<comment type="caution">
    <text evidence="2">The sequence shown here is derived from an EMBL/GenBank/DDBJ whole genome shotgun (WGS) entry which is preliminary data.</text>
</comment>
<dbReference type="PATRIC" id="fig|1365250.3.peg.4309"/>
<evidence type="ECO:0000313" key="3">
    <source>
        <dbReference type="Proteomes" id="UP000076643"/>
    </source>
</evidence>
<keyword evidence="1" id="KW-0732">Signal</keyword>
<evidence type="ECO:0008006" key="4">
    <source>
        <dbReference type="Google" id="ProtNLM"/>
    </source>
</evidence>
<keyword evidence="3" id="KW-1185">Reference proteome</keyword>
<evidence type="ECO:0000313" key="2">
    <source>
        <dbReference type="EMBL" id="KZN32460.1"/>
    </source>
</evidence>
<gene>
    <name evidence="2" type="ORF">N475_22530</name>
</gene>
<reference evidence="2 3" key="1">
    <citation type="submission" date="2013-07" db="EMBL/GenBank/DDBJ databases">
        <title>Comparative Genomic and Metabolomic Analysis of Twelve Strains of Pseudoalteromonas luteoviolacea.</title>
        <authorList>
            <person name="Vynne N.G."/>
            <person name="Mansson M."/>
            <person name="Gram L."/>
        </authorList>
    </citation>
    <scope>NUCLEOTIDE SEQUENCE [LARGE SCALE GENOMIC DNA]</scope>
    <source>
        <strain evidence="2 3">DSM 6061</strain>
    </source>
</reference>
<sequence length="89" mass="9743">MISKYYLFAIGCAAMSLSAKGLAGGSSNSHATYQKCFYRLSHAPKDSTAPIWQSKTVLASQSCPPSWTIVSDKGRNPAGVYIYLYSMFY</sequence>
<accession>A0A166VBP9</accession>
<dbReference type="RefSeq" id="WP_063356359.1">
    <property type="nucleotide sequence ID" value="NZ_AQHB01000023.1"/>
</dbReference>
<protein>
    <recommendedName>
        <fullName evidence="4">Chitin-binding type-4 domain-containing protein</fullName>
    </recommendedName>
</protein>
<organism evidence="2 3">
    <name type="scientific">Pseudoalteromonas luteoviolacea DSM 6061</name>
    <dbReference type="NCBI Taxonomy" id="1365250"/>
    <lineage>
        <taxon>Bacteria</taxon>
        <taxon>Pseudomonadati</taxon>
        <taxon>Pseudomonadota</taxon>
        <taxon>Gammaproteobacteria</taxon>
        <taxon>Alteromonadales</taxon>
        <taxon>Pseudoalteromonadaceae</taxon>
        <taxon>Pseudoalteromonas</taxon>
    </lineage>
</organism>
<name>A0A166VBP9_9GAMM</name>
<dbReference type="EMBL" id="AUYB01000132">
    <property type="protein sequence ID" value="KZN32460.1"/>
    <property type="molecule type" value="Genomic_DNA"/>
</dbReference>
<dbReference type="Proteomes" id="UP000076643">
    <property type="component" value="Unassembled WGS sequence"/>
</dbReference>
<evidence type="ECO:0000256" key="1">
    <source>
        <dbReference type="SAM" id="SignalP"/>
    </source>
</evidence>
<dbReference type="AlphaFoldDB" id="A0A166VBP9"/>
<proteinExistence type="predicted"/>
<feature type="chain" id="PRO_5007881120" description="Chitin-binding type-4 domain-containing protein" evidence="1">
    <location>
        <begin position="20"/>
        <end position="89"/>
    </location>
</feature>
<feature type="signal peptide" evidence="1">
    <location>
        <begin position="1"/>
        <end position="19"/>
    </location>
</feature>